<dbReference type="InterPro" id="IPR029069">
    <property type="entry name" value="HotDog_dom_sf"/>
</dbReference>
<dbReference type="GO" id="GO:0047617">
    <property type="term" value="F:fatty acyl-CoA hydrolase activity"/>
    <property type="evidence" value="ECO:0007669"/>
    <property type="project" value="TreeGrafter"/>
</dbReference>
<dbReference type="PANTHER" id="PTHR31793">
    <property type="entry name" value="4-HYDROXYBENZOYL-COA THIOESTERASE FAMILY MEMBER"/>
    <property type="match status" value="1"/>
</dbReference>
<dbReference type="SUPFAM" id="SSF54637">
    <property type="entry name" value="Thioesterase/thiol ester dehydrase-isomerase"/>
    <property type="match status" value="1"/>
</dbReference>
<protein>
    <submittedName>
        <fullName evidence="3">Acyl-CoA thioesterase</fullName>
    </submittedName>
</protein>
<proteinExistence type="inferred from homology"/>
<dbReference type="NCBIfam" id="TIGR00051">
    <property type="entry name" value="YbgC/FadM family acyl-CoA thioesterase"/>
    <property type="match status" value="1"/>
</dbReference>
<dbReference type="Proteomes" id="UP000606463">
    <property type="component" value="Unassembled WGS sequence"/>
</dbReference>
<dbReference type="PIRSF" id="PIRSF003230">
    <property type="entry name" value="YbgC"/>
    <property type="match status" value="1"/>
</dbReference>
<dbReference type="EMBL" id="DQVE01000034">
    <property type="protein sequence ID" value="HIP98352.1"/>
    <property type="molecule type" value="Genomic_DNA"/>
</dbReference>
<evidence type="ECO:0000256" key="1">
    <source>
        <dbReference type="ARBA" id="ARBA00005953"/>
    </source>
</evidence>
<keyword evidence="2" id="KW-0378">Hydrolase</keyword>
<reference evidence="3" key="1">
    <citation type="journal article" date="2020" name="ISME J.">
        <title>Gammaproteobacteria mediating utilization of methyl-, sulfur- and petroleum organic compounds in deep ocean hydrothermal plumes.</title>
        <authorList>
            <person name="Zhou Z."/>
            <person name="Liu Y."/>
            <person name="Pan J."/>
            <person name="Cron B.R."/>
            <person name="Toner B.M."/>
            <person name="Anantharaman K."/>
            <person name="Breier J.A."/>
            <person name="Dick G.J."/>
            <person name="Li M."/>
        </authorList>
    </citation>
    <scope>NUCLEOTIDE SEQUENCE</scope>
    <source>
        <strain evidence="3">SZUA-1501</strain>
    </source>
</reference>
<sequence>MFVYERKVHFYETDAQGLLHHSNYFRIFEETRGEFLRNLGFPYSQLRQRGYEVVLLDAQAKYLRPIFYDDLIRVELKLDELTKVRFSFSYTVTVGSELKAKGRTSHCVVKKGKPVRIPKELYEVLSKKCFNNSLTGGG</sequence>
<gene>
    <name evidence="3" type="ORF">EYH37_03165</name>
</gene>
<evidence type="ECO:0000313" key="4">
    <source>
        <dbReference type="Proteomes" id="UP000606463"/>
    </source>
</evidence>
<dbReference type="Pfam" id="PF13279">
    <property type="entry name" value="4HBT_2"/>
    <property type="match status" value="1"/>
</dbReference>
<comment type="similarity">
    <text evidence="1">Belongs to the 4-hydroxybenzoyl-CoA thioesterase family.</text>
</comment>
<evidence type="ECO:0000313" key="3">
    <source>
        <dbReference type="EMBL" id="HIP98352.1"/>
    </source>
</evidence>
<dbReference type="Gene3D" id="3.10.129.10">
    <property type="entry name" value="Hotdog Thioesterase"/>
    <property type="match status" value="1"/>
</dbReference>
<dbReference type="CDD" id="cd00586">
    <property type="entry name" value="4HBT"/>
    <property type="match status" value="1"/>
</dbReference>
<dbReference type="AlphaFoldDB" id="A0A9D0YPE6"/>
<accession>A0A9D0YPE6</accession>
<dbReference type="PANTHER" id="PTHR31793:SF27">
    <property type="entry name" value="NOVEL THIOESTERASE SUPERFAMILY DOMAIN AND SAPOSIN A-TYPE DOMAIN CONTAINING PROTEIN (0610012H03RIK)"/>
    <property type="match status" value="1"/>
</dbReference>
<dbReference type="InterPro" id="IPR050563">
    <property type="entry name" value="4-hydroxybenzoyl-CoA_TE"/>
</dbReference>
<dbReference type="InterPro" id="IPR006684">
    <property type="entry name" value="YbgC/YbaW"/>
</dbReference>
<organism evidence="3 4">
    <name type="scientific">Aquifex aeolicus</name>
    <dbReference type="NCBI Taxonomy" id="63363"/>
    <lineage>
        <taxon>Bacteria</taxon>
        <taxon>Pseudomonadati</taxon>
        <taxon>Aquificota</taxon>
        <taxon>Aquificia</taxon>
        <taxon>Aquificales</taxon>
        <taxon>Aquificaceae</taxon>
        <taxon>Aquifex</taxon>
    </lineage>
</organism>
<evidence type="ECO:0000256" key="2">
    <source>
        <dbReference type="ARBA" id="ARBA00022801"/>
    </source>
</evidence>
<comment type="caution">
    <text evidence="3">The sequence shown here is derived from an EMBL/GenBank/DDBJ whole genome shotgun (WGS) entry which is preliminary data.</text>
</comment>
<name>A0A9D0YPE6_AQUAO</name>